<evidence type="ECO:0000256" key="6">
    <source>
        <dbReference type="SAM" id="Phobius"/>
    </source>
</evidence>
<dbReference type="CDD" id="cd13961">
    <property type="entry name" value="PT_UbiA_DGGGPS"/>
    <property type="match status" value="1"/>
</dbReference>
<dbReference type="InterPro" id="IPR044878">
    <property type="entry name" value="UbiA_sf"/>
</dbReference>
<comment type="caution">
    <text evidence="7">The sequence shown here is derived from an EMBL/GenBank/DDBJ whole genome shotgun (WGS) entry which is preliminary data.</text>
</comment>
<feature type="transmembrane region" description="Helical" evidence="6">
    <location>
        <begin position="183"/>
        <end position="204"/>
    </location>
</feature>
<dbReference type="PANTHER" id="PTHR42723:SF1">
    <property type="entry name" value="CHLOROPHYLL SYNTHASE, CHLOROPLASTIC"/>
    <property type="match status" value="1"/>
</dbReference>
<reference evidence="7" key="1">
    <citation type="submission" date="2022-10" db="EMBL/GenBank/DDBJ databases">
        <authorList>
            <person name="Yu W.X."/>
        </authorList>
    </citation>
    <scope>NUCLEOTIDE SEQUENCE</scope>
    <source>
        <strain evidence="7">AAT</strain>
    </source>
</reference>
<dbReference type="Gene3D" id="1.10.357.140">
    <property type="entry name" value="UbiA prenyltransferase"/>
    <property type="match status" value="1"/>
</dbReference>
<dbReference type="GO" id="GO:0016765">
    <property type="term" value="F:transferase activity, transferring alkyl or aryl (other than methyl) groups"/>
    <property type="evidence" value="ECO:0007669"/>
    <property type="project" value="InterPro"/>
</dbReference>
<dbReference type="PANTHER" id="PTHR42723">
    <property type="entry name" value="CHLOROPHYLL SYNTHASE"/>
    <property type="match status" value="1"/>
</dbReference>
<evidence type="ECO:0000256" key="5">
    <source>
        <dbReference type="ARBA" id="ARBA00023136"/>
    </source>
</evidence>
<dbReference type="Pfam" id="PF01040">
    <property type="entry name" value="UbiA"/>
    <property type="match status" value="1"/>
</dbReference>
<feature type="transmembrane region" description="Helical" evidence="6">
    <location>
        <begin position="141"/>
        <end position="163"/>
    </location>
</feature>
<name>A0AAE3M8Q0_9BACT</name>
<evidence type="ECO:0000256" key="1">
    <source>
        <dbReference type="ARBA" id="ARBA00004141"/>
    </source>
</evidence>
<protein>
    <submittedName>
        <fullName evidence="7">Geranylgeranylglycerol-phosphate geranylgeranyltransferase</fullName>
    </submittedName>
</protein>
<feature type="transmembrane region" description="Helical" evidence="6">
    <location>
        <begin position="44"/>
        <end position="63"/>
    </location>
</feature>
<keyword evidence="8" id="KW-1185">Reference proteome</keyword>
<organism evidence="7 8">
    <name type="scientific">Plebeiibacterium sediminum</name>
    <dbReference type="NCBI Taxonomy" id="2992112"/>
    <lineage>
        <taxon>Bacteria</taxon>
        <taxon>Pseudomonadati</taxon>
        <taxon>Bacteroidota</taxon>
        <taxon>Bacteroidia</taxon>
        <taxon>Marinilabiliales</taxon>
        <taxon>Marinilabiliaceae</taxon>
        <taxon>Plebeiibacterium</taxon>
    </lineage>
</organism>
<feature type="transmembrane region" description="Helical" evidence="6">
    <location>
        <begin position="264"/>
        <end position="283"/>
    </location>
</feature>
<feature type="transmembrane region" description="Helical" evidence="6">
    <location>
        <begin position="12"/>
        <end position="32"/>
    </location>
</feature>
<keyword evidence="4 6" id="KW-1133">Transmembrane helix</keyword>
<evidence type="ECO:0000313" key="8">
    <source>
        <dbReference type="Proteomes" id="UP001209229"/>
    </source>
</evidence>
<feature type="transmembrane region" description="Helical" evidence="6">
    <location>
        <begin position="295"/>
        <end position="313"/>
    </location>
</feature>
<evidence type="ECO:0000256" key="2">
    <source>
        <dbReference type="ARBA" id="ARBA00022475"/>
    </source>
</evidence>
<evidence type="ECO:0000256" key="4">
    <source>
        <dbReference type="ARBA" id="ARBA00022989"/>
    </source>
</evidence>
<keyword evidence="2" id="KW-1003">Cell membrane</keyword>
<feature type="transmembrane region" description="Helical" evidence="6">
    <location>
        <begin position="118"/>
        <end position="134"/>
    </location>
</feature>
<evidence type="ECO:0000256" key="3">
    <source>
        <dbReference type="ARBA" id="ARBA00022692"/>
    </source>
</evidence>
<feature type="transmembrane region" description="Helical" evidence="6">
    <location>
        <begin position="92"/>
        <end position="112"/>
    </location>
</feature>
<proteinExistence type="predicted"/>
<dbReference type="GO" id="GO:0016020">
    <property type="term" value="C:membrane"/>
    <property type="evidence" value="ECO:0007669"/>
    <property type="project" value="UniProtKB-SubCell"/>
</dbReference>
<comment type="subcellular location">
    <subcellularLocation>
        <location evidence="1">Membrane</location>
        <topology evidence="1">Multi-pass membrane protein</topology>
    </subcellularLocation>
</comment>
<dbReference type="InterPro" id="IPR050475">
    <property type="entry name" value="Prenyltransferase_related"/>
</dbReference>
<dbReference type="InterPro" id="IPR000537">
    <property type="entry name" value="UbiA_prenyltransferase"/>
</dbReference>
<dbReference type="RefSeq" id="WP_301192578.1">
    <property type="nucleotide sequence ID" value="NZ_JAPDPJ010000078.1"/>
</dbReference>
<dbReference type="AlphaFoldDB" id="A0AAE3M8Q0"/>
<keyword evidence="3 6" id="KW-0812">Transmembrane</keyword>
<dbReference type="Proteomes" id="UP001209229">
    <property type="component" value="Unassembled WGS sequence"/>
</dbReference>
<gene>
    <name evidence="7" type="ORF">OM075_21320</name>
</gene>
<keyword evidence="5 6" id="KW-0472">Membrane</keyword>
<evidence type="ECO:0000313" key="7">
    <source>
        <dbReference type="EMBL" id="MCW3789022.1"/>
    </source>
</evidence>
<dbReference type="Gene3D" id="1.20.120.1780">
    <property type="entry name" value="UbiA prenyltransferase"/>
    <property type="match status" value="1"/>
</dbReference>
<dbReference type="EMBL" id="JAPDPJ010000078">
    <property type="protein sequence ID" value="MCW3789022.1"/>
    <property type="molecule type" value="Genomic_DNA"/>
</dbReference>
<accession>A0AAE3M8Q0</accession>
<feature type="transmembrane region" description="Helical" evidence="6">
    <location>
        <begin position="232"/>
        <end position="252"/>
    </location>
</feature>
<sequence>MLSLFQLVRFKNLFIIALLQSLIRYGLIIPILNHYGYEPVLSHFRFGLLVLASVFLAASGYVINDYFDVKIDRLNRPERVVVGNDFKRREVMFFHVILTFLGVFIGLFLSYVVRKETWAFMFLLIPVFLWYYSTTFKKQGFIGNLVVSGLTALVAIIVVSFEFGALERVHGQEIINSEACTMAWYWTLGFAFFAFITTLIREIVKDMEDMQGDKAEGCQTLPIVIGVQFSKIFVLLITVFTVASIWALYFYINKINSYKYSVYYFLLLVTIPFIVSLIMLFKAKTSNQYHNLSTLYKVIMLMGILYIFVISQLF</sequence>